<dbReference type="EMBL" id="VDFM01000003">
    <property type="protein sequence ID" value="MQS52174.1"/>
    <property type="molecule type" value="Genomic_DNA"/>
</dbReference>
<name>A0A5P0ZGM0_9LACO</name>
<evidence type="ECO:0000313" key="5">
    <source>
        <dbReference type="Proteomes" id="UP000380386"/>
    </source>
</evidence>
<proteinExistence type="predicted"/>
<comment type="caution">
    <text evidence="4">The sequence shown here is derived from an EMBL/GenBank/DDBJ whole genome shotgun (WGS) entry which is preliminary data.</text>
</comment>
<evidence type="ECO:0000256" key="2">
    <source>
        <dbReference type="SAM" id="MobiDB-lite"/>
    </source>
</evidence>
<feature type="compositionally biased region" description="Basic and acidic residues" evidence="2">
    <location>
        <begin position="1394"/>
        <end position="1405"/>
    </location>
</feature>
<dbReference type="Proteomes" id="UP000380386">
    <property type="component" value="Unassembled WGS sequence"/>
</dbReference>
<keyword evidence="1" id="KW-1188">Viral release from host cell</keyword>
<dbReference type="RefSeq" id="WP_153382568.1">
    <property type="nucleotide sequence ID" value="NZ_VDFM01000003.1"/>
</dbReference>
<dbReference type="NCBIfam" id="TIGR01760">
    <property type="entry name" value="tape_meas_TP901"/>
    <property type="match status" value="1"/>
</dbReference>
<evidence type="ECO:0000259" key="3">
    <source>
        <dbReference type="Pfam" id="PF10145"/>
    </source>
</evidence>
<dbReference type="PANTHER" id="PTHR37813:SF1">
    <property type="entry name" value="FELS-2 PROPHAGE PROTEIN"/>
    <property type="match status" value="1"/>
</dbReference>
<evidence type="ECO:0000313" key="4">
    <source>
        <dbReference type="EMBL" id="MQS52174.1"/>
    </source>
</evidence>
<dbReference type="OrthoDB" id="2137849at2"/>
<feature type="region of interest" description="Disordered" evidence="2">
    <location>
        <begin position="1369"/>
        <end position="1415"/>
    </location>
</feature>
<feature type="compositionally biased region" description="Basic residues" evidence="2">
    <location>
        <begin position="1406"/>
        <end position="1415"/>
    </location>
</feature>
<evidence type="ECO:0000256" key="1">
    <source>
        <dbReference type="ARBA" id="ARBA00022612"/>
    </source>
</evidence>
<sequence length="1616" mass="173259">MASSLGTIAATVTLNVDPFTRNSNILKNTIKTTSTALKAQEAAFKTYGSSLTSLKTNYSTMQQQMKQYQDYLKEETKALEKNKAAQDQDASVQAKHINNINRTKASMAQLDSEMMKVNKTIALQSSAWTKVSKVTATFGAAASSAGQKMSSLGSTMTTRVTAPIVAGFGYAAKSAVDFNSQIANIGPLLKANGESASQVKNEMTQMADASKKWSTQYGISTDKINNAMEELVKRGYSANQTMGAMPSILNAAKASGDDFTDVMKVSTSTLEQFGLKSNTTAGMLKNTQRVTDSLTYTANATAAGFQDMGDAMTYVGPTAHAAGLSLEETASAIGLMSNQGIEGSVAGTALRSALTRLMKPSKQNAEGFKELGINVADFKNHSLTLPEILTKIKTNTAGWTKEQRAAAIATAFGTEAQAGMNALVSEGGGALTELTNKTEKATGSTKKIAETMNNTSAAQVARFKESLHVLAITVGEKLTPTLMPLVKNLTNVVKKFSEMDSSTQQSIIKWAALAAAAGPVLSIFGKLTSTVGATSTAISVVTGGFGRLSAASSLGFTGFQKLTSMFSKNAFEATKVKAGIDVATEATEGVGNAAVKGATKTGLLSKVFGSAGLAATGMSSAIVPAGLAIAGTAAVVAGGIWAWNSWGKQALESAKETSKWGTTVGKKADTALTHFRDFNTQSSDALKQFDSNSSQSASSISKSFKGMSDQISDTAKDANKKLKDGLKDLPDDVADIVDKAADKQKNSNNKIKNNAKQTSDNVNDIVKNAAKKHRGLTDDENQYILNSKKKMNDDEIELLGISGKKKSQIEKALNADVSKMNKFQINQNLKTISQGMSKEQDAYKKQASTIKSLYKKGLISKKEYSKAMNILDSDQTKSMDKQGKKYIELAKAAGYSTGDIKSYLKDLGVSYDDAAKYSEKSSKKVETANSRIADTSKKMGKVAKAASDEWNDMVLDPKTGRIKTDAQKTINDTAKTEEGWSQLKFELKHANIGTNAKSMIGVAAIQAGRWNDLSWEEKDAMLRVQGKPELEDIVSRIKDWDKMTPKQQEAIVRAKGKADLAAAMISANEWNQMKMKDKKALVKSEGSRDLVDLLTSSGQWNNLSLKAQKAVVSGKGNGELMDTLLNMGKWNDLTPEEKDMVIHDKATQGIVSAMVATGQWNSLTVDQKTAVMNDHATATTVSALYVVGEWDKLTPQEKDAVVNDKATGKMINAIAQMGLWDGLDPQAKDAIVNDKASAPIVAALVQNGKWNNLPAAEKDAIINTGKSAVDLANLVSSYGGFGDLPDAQKNIIVNSDEAMQRLYDAGYTLTRYDMKKPELKKLYAENKDVLDKTKKGEKAVVTYNGKKMVVKKMKGDNVQFVGEINDSNKKTEDYNKKKPNKKKFTGDASGAKKAAKEAGDATEKANRKKPTKKNFKATDNVSKSAGAAVGAIANFMRLPNTTTKIMRNITENIVRQIFQHKSGTRDSGDEIAMVNDETGSTFRELIKFPNGQTMIPSGRNVLVKLPRHSQVVPAHETNRMLGGIPQFATGTPGYSKVVNEFTNMNPGMTHNSTNTTNTSTKTNNSSVNNQFHVEVTVNSNATNGADLGQQTADIIEAKLRDIFNNQSTAFGGGSIA</sequence>
<gene>
    <name evidence="4" type="ORF">FHL02_03970</name>
</gene>
<accession>A0A5P0ZGM0</accession>
<feature type="domain" description="Phage tail tape measure protein" evidence="3">
    <location>
        <begin position="208"/>
        <end position="413"/>
    </location>
</feature>
<dbReference type="PANTHER" id="PTHR37813">
    <property type="entry name" value="FELS-2 PROPHAGE PROTEIN"/>
    <property type="match status" value="1"/>
</dbReference>
<dbReference type="InterPro" id="IPR010090">
    <property type="entry name" value="Phage_tape_meas"/>
</dbReference>
<organism evidence="4 5">
    <name type="scientific">Companilactobacillus mishanensis</name>
    <dbReference type="NCBI Taxonomy" id="2486008"/>
    <lineage>
        <taxon>Bacteria</taxon>
        <taxon>Bacillati</taxon>
        <taxon>Bacillota</taxon>
        <taxon>Bacilli</taxon>
        <taxon>Lactobacillales</taxon>
        <taxon>Lactobacillaceae</taxon>
        <taxon>Companilactobacillus</taxon>
    </lineage>
</organism>
<reference evidence="4 5" key="1">
    <citation type="journal article" date="2019" name="Syst. Appl. Microbiol.">
        <title>Polyphasic characterization of two novel Lactobacillus spp. isolated from blown salami packages: Description of Lactobacillus halodurans sp. nov. and Lactobacillus salsicarnum sp. nov.</title>
        <authorList>
            <person name="Schuster J.A."/>
            <person name="Klingl A."/>
            <person name="Vogel R.F."/>
            <person name="Ehrmann M.A."/>
        </authorList>
    </citation>
    <scope>NUCLEOTIDE SEQUENCE [LARGE SCALE GENOMIC DNA]</scope>
    <source>
        <strain evidence="4 5">TMW 1.2118</strain>
    </source>
</reference>
<dbReference type="Pfam" id="PF10145">
    <property type="entry name" value="PhageMin_Tail"/>
    <property type="match status" value="1"/>
</dbReference>
<protein>
    <submittedName>
        <fullName evidence="4">Phage tail tape measure protein</fullName>
    </submittedName>
</protein>